<dbReference type="PANTHER" id="PTHR46309:SF12">
    <property type="entry name" value="GB|AAC80581.1"/>
    <property type="match status" value="1"/>
</dbReference>
<dbReference type="SUPFAM" id="SSF55729">
    <property type="entry name" value="Acyl-CoA N-acyltransferases (Nat)"/>
    <property type="match status" value="1"/>
</dbReference>
<dbReference type="InterPro" id="IPR054292">
    <property type="entry name" value="DUF7028"/>
</dbReference>
<dbReference type="InterPro" id="IPR032308">
    <property type="entry name" value="TDBD"/>
</dbReference>
<feature type="domain" description="PHD-type" evidence="8">
    <location>
        <begin position="842"/>
        <end position="887"/>
    </location>
</feature>
<dbReference type="InterPro" id="IPR019787">
    <property type="entry name" value="Znf_PHD-finger"/>
</dbReference>
<comment type="subcellular location">
    <subcellularLocation>
        <location evidence="1">Nucleus</location>
    </subcellularLocation>
</comment>
<keyword evidence="5" id="KW-0539">Nucleus</keyword>
<accession>A0A5P1FI24</accession>
<dbReference type="SMART" id="SM00743">
    <property type="entry name" value="Agenet"/>
    <property type="match status" value="2"/>
</dbReference>
<evidence type="ECO:0000313" key="10">
    <source>
        <dbReference type="Proteomes" id="UP000243459"/>
    </source>
</evidence>
<gene>
    <name evidence="9" type="ORF">A4U43_C02F2770</name>
</gene>
<dbReference type="GO" id="GO:0008270">
    <property type="term" value="F:zinc ion binding"/>
    <property type="evidence" value="ECO:0007669"/>
    <property type="project" value="UniProtKB-KW"/>
</dbReference>
<dbReference type="Pfam" id="PF23209">
    <property type="entry name" value="IDM1_C"/>
    <property type="match status" value="1"/>
</dbReference>
<dbReference type="Proteomes" id="UP000243459">
    <property type="component" value="Chromosome 2"/>
</dbReference>
<dbReference type="Pfam" id="PF23011">
    <property type="entry name" value="PHD-1st_NSD"/>
    <property type="match status" value="1"/>
</dbReference>
<evidence type="ECO:0000256" key="6">
    <source>
        <dbReference type="PROSITE-ProRule" id="PRU00146"/>
    </source>
</evidence>
<dbReference type="Pfam" id="PF16135">
    <property type="entry name" value="TDBD"/>
    <property type="match status" value="1"/>
</dbReference>
<dbReference type="InterPro" id="IPR042163">
    <property type="entry name" value="PHF12"/>
</dbReference>
<evidence type="ECO:0000259" key="8">
    <source>
        <dbReference type="PROSITE" id="PS50016"/>
    </source>
</evidence>
<dbReference type="InterPro" id="IPR001965">
    <property type="entry name" value="Znf_PHD"/>
</dbReference>
<evidence type="ECO:0000256" key="2">
    <source>
        <dbReference type="ARBA" id="ARBA00022723"/>
    </source>
</evidence>
<dbReference type="SMR" id="A0A5P1FI24"/>
<dbReference type="InterPro" id="IPR008395">
    <property type="entry name" value="Agenet-like_dom"/>
</dbReference>
<dbReference type="PROSITE" id="PS50016">
    <property type="entry name" value="ZF_PHD_2"/>
    <property type="match status" value="1"/>
</dbReference>
<dbReference type="GO" id="GO:0003714">
    <property type="term" value="F:transcription corepressor activity"/>
    <property type="evidence" value="ECO:0007669"/>
    <property type="project" value="InterPro"/>
</dbReference>
<name>A0A5P1FI24_ASPOF</name>
<feature type="region of interest" description="Disordered" evidence="7">
    <location>
        <begin position="679"/>
        <end position="731"/>
    </location>
</feature>
<dbReference type="InterPro" id="IPR013083">
    <property type="entry name" value="Znf_RING/FYVE/PHD"/>
</dbReference>
<dbReference type="Gene3D" id="3.30.40.10">
    <property type="entry name" value="Zinc/RING finger domain, C3HC4 (zinc finger)"/>
    <property type="match status" value="1"/>
</dbReference>
<dbReference type="AlphaFoldDB" id="A0A5P1FI24"/>
<proteinExistence type="predicted"/>
<dbReference type="InterPro" id="IPR014002">
    <property type="entry name" value="Agenet_dom_plant"/>
</dbReference>
<dbReference type="Pfam" id="PF22970">
    <property type="entry name" value="DUF7028"/>
    <property type="match status" value="2"/>
</dbReference>
<dbReference type="Pfam" id="PF05641">
    <property type="entry name" value="Agenet"/>
    <property type="match status" value="1"/>
</dbReference>
<evidence type="ECO:0000256" key="3">
    <source>
        <dbReference type="ARBA" id="ARBA00022771"/>
    </source>
</evidence>
<dbReference type="CDD" id="cd20405">
    <property type="entry name" value="Tudor_Agenet_AtDUF_rpt1_3"/>
    <property type="match status" value="1"/>
</dbReference>
<feature type="compositionally biased region" description="Polar residues" evidence="7">
    <location>
        <begin position="703"/>
        <end position="715"/>
    </location>
</feature>
<dbReference type="GO" id="GO:0006357">
    <property type="term" value="P:regulation of transcription by RNA polymerase II"/>
    <property type="evidence" value="ECO:0007669"/>
    <property type="project" value="TreeGrafter"/>
</dbReference>
<dbReference type="InterPro" id="IPR056511">
    <property type="entry name" value="IDM1_C"/>
</dbReference>
<dbReference type="PANTHER" id="PTHR46309">
    <property type="entry name" value="PHD FINGER PROTEIN 12"/>
    <property type="match status" value="1"/>
</dbReference>
<keyword evidence="4" id="KW-0862">Zinc</keyword>
<dbReference type="InterPro" id="IPR059153">
    <property type="entry name" value="NSD_PHD-1st"/>
</dbReference>
<keyword evidence="10" id="KW-1185">Reference proteome</keyword>
<dbReference type="InterPro" id="IPR011011">
    <property type="entry name" value="Znf_FYVE_PHD"/>
</dbReference>
<organism evidence="9 10">
    <name type="scientific">Asparagus officinalis</name>
    <name type="common">Garden asparagus</name>
    <dbReference type="NCBI Taxonomy" id="4686"/>
    <lineage>
        <taxon>Eukaryota</taxon>
        <taxon>Viridiplantae</taxon>
        <taxon>Streptophyta</taxon>
        <taxon>Embryophyta</taxon>
        <taxon>Tracheophyta</taxon>
        <taxon>Spermatophyta</taxon>
        <taxon>Magnoliopsida</taxon>
        <taxon>Liliopsida</taxon>
        <taxon>Asparagales</taxon>
        <taxon>Asparagaceae</taxon>
        <taxon>Asparagoideae</taxon>
        <taxon>Asparagus</taxon>
    </lineage>
</organism>
<dbReference type="SMART" id="SM00249">
    <property type="entry name" value="PHD"/>
    <property type="match status" value="1"/>
</dbReference>
<sequence>MAVDSGYEKSRKRKRKKNKKKLLVGEHVEVLYSDEGLKGSWHSGIVIELEEGTRLVEYTNLMNEDNCSSLIESIPVSPAIEGQIVKTQKNHHGNIRPLPPHYEVQESEIKYGLCVDALVDDAWWEGVVFDQKEGSKKRLIFFPDQGDQQMVTLDRLRLTQEWNEVSGRWKPRGEWILLQVLQPFEQEEGLPVSIREIWYDLRITATFSEKIGVWTFGSRSIWHTLVSEIIQELRSVVLGVIILSSPAFSRLHPINYCPLSDSPFNERRASGSFSHVDIENVKADGSRSGLKNFHAIYDQKSVGEVCGSISSRSGLKNFHAIYDQKSVGEVCGSIIDASETCRRADYQEARHKMVDGRISGGARETWKPLDLEVSYYPEAAKICAHELWRNFISPDDKAEDVKLKARTHLLAIGWKIETRKDERMVRFYYKSPEGRSYASLYRACYALLEGQQKRKQKGRNDLIQGLSKRSKYWREDSRLDTKSNRIYTQKSQSLSKMIDSGTNKEISSSVFQECWPTNHAMLSENDLLSNDFENVSLVSDDLEPGRFPEAVLEYKRYLDLFRAEVKHVTSRDINMIRLNARKHLKFMGWKFWIKRQEANKLFITSPTGKAFQSLYSACVEYLKEENLNNNTDEASLKRAGSRIVNLSNFSESGENRSDNLVMERNGKLKRKKERCHFASFPSTSSASPSSAVENSKRKKTCQDNELSSYLSPQETQSRKRPLQRSVQTSSQRGAGTVLSLLIENDMVHLGDQVSYIRKKDGQVLKEGNIAADGIKCTCCKKIYKISNFEVHAGSTYRRPASSLFLKDGRSLLECKKQMIQYNKPKAFRRLRVKGDCSEYKSDAICTVCHDGGSLVLCDHCPSSFHLSCVGLESVPEGKWFCPSCQCRICGMSEFNYDADQFSEKTILYCDQCERECEIFLHLRQLLGVSQPTAVKGLQWTILRSSRENGVDNLQFDAETMTEHESKLCVALKALKECFVSITEPRTQSDLVADLLFNRESELRRLNFYGFYTMLLEKEDELVSVAVFRVYGEKVAEMPLVGTRSKFRHQGMCRLLVSELEKLLSHLAIKNLVLPAVPQLLQTWTSSFRFSKMTSSDRSSLLEHTILYFQDTIMCQKLLARAPTVSMKPEGQCKKIMDICNRSIEMDSEIDNNVSEAGHSPISTCSKPIQQEEPQPERNGLVKAPLANLMGSNVSGDMSPILALMVPNTFNSKITRKPHAYIHRDGSMTRHLTKNDDTSKLHRKFFARYLITVK</sequence>
<dbReference type="Gramene" id="ONK77067">
    <property type="protein sequence ID" value="ONK77067"/>
    <property type="gene ID" value="A4U43_C02F2770"/>
</dbReference>
<evidence type="ECO:0000256" key="5">
    <source>
        <dbReference type="ARBA" id="ARBA00023242"/>
    </source>
</evidence>
<dbReference type="OMA" id="IMHPTVD"/>
<dbReference type="EMBL" id="CM007382">
    <property type="protein sequence ID" value="ONK77067.1"/>
    <property type="molecule type" value="Genomic_DNA"/>
</dbReference>
<reference evidence="10" key="1">
    <citation type="journal article" date="2017" name="Nat. Commun.">
        <title>The asparagus genome sheds light on the origin and evolution of a young Y chromosome.</title>
        <authorList>
            <person name="Harkess A."/>
            <person name="Zhou J."/>
            <person name="Xu C."/>
            <person name="Bowers J.E."/>
            <person name="Van der Hulst R."/>
            <person name="Ayyampalayam S."/>
            <person name="Mercati F."/>
            <person name="Riccardi P."/>
            <person name="McKain M.R."/>
            <person name="Kakrana A."/>
            <person name="Tang H."/>
            <person name="Ray J."/>
            <person name="Groenendijk J."/>
            <person name="Arikit S."/>
            <person name="Mathioni S.M."/>
            <person name="Nakano M."/>
            <person name="Shan H."/>
            <person name="Telgmann-Rauber A."/>
            <person name="Kanno A."/>
            <person name="Yue Z."/>
            <person name="Chen H."/>
            <person name="Li W."/>
            <person name="Chen Y."/>
            <person name="Xu X."/>
            <person name="Zhang Y."/>
            <person name="Luo S."/>
            <person name="Chen H."/>
            <person name="Gao J."/>
            <person name="Mao Z."/>
            <person name="Pires J.C."/>
            <person name="Luo M."/>
            <person name="Kudrna D."/>
            <person name="Wing R.A."/>
            <person name="Meyers B.C."/>
            <person name="Yi K."/>
            <person name="Kong H."/>
            <person name="Lavrijsen P."/>
            <person name="Sunseri F."/>
            <person name="Falavigna A."/>
            <person name="Ye Y."/>
            <person name="Leebens-Mack J.H."/>
            <person name="Chen G."/>
        </authorList>
    </citation>
    <scope>NUCLEOTIDE SEQUENCE [LARGE SCALE GENOMIC DNA]</scope>
    <source>
        <strain evidence="10">cv. DH0086</strain>
    </source>
</reference>
<evidence type="ECO:0000313" key="9">
    <source>
        <dbReference type="EMBL" id="ONK77067.1"/>
    </source>
</evidence>
<dbReference type="InterPro" id="IPR016181">
    <property type="entry name" value="Acyl_CoA_acyltransferase"/>
</dbReference>
<dbReference type="SUPFAM" id="SSF57903">
    <property type="entry name" value="FYVE/PHD zinc finger"/>
    <property type="match status" value="1"/>
</dbReference>
<evidence type="ECO:0000256" key="4">
    <source>
        <dbReference type="ARBA" id="ARBA00022833"/>
    </source>
</evidence>
<dbReference type="GO" id="GO:0005634">
    <property type="term" value="C:nucleus"/>
    <property type="evidence" value="ECO:0007669"/>
    <property type="project" value="UniProtKB-SubCell"/>
</dbReference>
<evidence type="ECO:0000256" key="7">
    <source>
        <dbReference type="SAM" id="MobiDB-lite"/>
    </source>
</evidence>
<protein>
    <recommendedName>
        <fullName evidence="8">PHD-type domain-containing protein</fullName>
    </recommendedName>
</protein>
<feature type="compositionally biased region" description="Low complexity" evidence="7">
    <location>
        <begin position="679"/>
        <end position="691"/>
    </location>
</feature>
<keyword evidence="2" id="KW-0479">Metal-binding</keyword>
<dbReference type="Gene3D" id="3.40.630.30">
    <property type="match status" value="1"/>
</dbReference>
<keyword evidence="3 6" id="KW-0863">Zinc-finger</keyword>
<evidence type="ECO:0000256" key="1">
    <source>
        <dbReference type="ARBA" id="ARBA00004123"/>
    </source>
</evidence>